<name>A0A9W9ZQI0_9CNID</name>
<gene>
    <name evidence="3" type="ORF">OS493_023472</name>
</gene>
<feature type="domain" description="Carboxylesterase type B" evidence="2">
    <location>
        <begin position="30"/>
        <end position="106"/>
    </location>
</feature>
<dbReference type="AlphaFoldDB" id="A0A9W9ZQI0"/>
<comment type="caution">
    <text evidence="3">The sequence shown here is derived from an EMBL/GenBank/DDBJ whole genome shotgun (WGS) entry which is preliminary data.</text>
</comment>
<dbReference type="InterPro" id="IPR051093">
    <property type="entry name" value="Neuroligin/BSAL"/>
</dbReference>
<organism evidence="3 4">
    <name type="scientific">Desmophyllum pertusum</name>
    <dbReference type="NCBI Taxonomy" id="174260"/>
    <lineage>
        <taxon>Eukaryota</taxon>
        <taxon>Metazoa</taxon>
        <taxon>Cnidaria</taxon>
        <taxon>Anthozoa</taxon>
        <taxon>Hexacorallia</taxon>
        <taxon>Scleractinia</taxon>
        <taxon>Caryophylliina</taxon>
        <taxon>Caryophylliidae</taxon>
        <taxon>Desmophyllum</taxon>
    </lineage>
</organism>
<evidence type="ECO:0000313" key="4">
    <source>
        <dbReference type="Proteomes" id="UP001163046"/>
    </source>
</evidence>
<dbReference type="Gene3D" id="3.40.50.1820">
    <property type="entry name" value="alpha/beta hydrolase"/>
    <property type="match status" value="1"/>
</dbReference>
<accession>A0A9W9ZQI0</accession>
<dbReference type="EMBL" id="MU825890">
    <property type="protein sequence ID" value="KAJ7384144.1"/>
    <property type="molecule type" value="Genomic_DNA"/>
</dbReference>
<dbReference type="OrthoDB" id="9000293at2759"/>
<dbReference type="InterPro" id="IPR029058">
    <property type="entry name" value="AB_hydrolase_fold"/>
</dbReference>
<dbReference type="InterPro" id="IPR002018">
    <property type="entry name" value="CarbesteraseB"/>
</dbReference>
<evidence type="ECO:0000259" key="2">
    <source>
        <dbReference type="Pfam" id="PF00135"/>
    </source>
</evidence>
<dbReference type="PANTHER" id="PTHR43903">
    <property type="entry name" value="NEUROLIGIN"/>
    <property type="match status" value="1"/>
</dbReference>
<protein>
    <recommendedName>
        <fullName evidence="2">Carboxylesterase type B domain-containing protein</fullName>
    </recommendedName>
</protein>
<comment type="similarity">
    <text evidence="1">Belongs to the type-B carboxylesterase/lipase family.</text>
</comment>
<reference evidence="3" key="1">
    <citation type="submission" date="2023-01" db="EMBL/GenBank/DDBJ databases">
        <title>Genome assembly of the deep-sea coral Lophelia pertusa.</title>
        <authorList>
            <person name="Herrera S."/>
            <person name="Cordes E."/>
        </authorList>
    </citation>
    <scope>NUCLEOTIDE SEQUENCE</scope>
    <source>
        <strain evidence="3">USNM1676648</strain>
        <tissue evidence="3">Polyp</tissue>
    </source>
</reference>
<dbReference type="SUPFAM" id="SSF53474">
    <property type="entry name" value="alpha/beta-Hydrolases"/>
    <property type="match status" value="1"/>
</dbReference>
<evidence type="ECO:0000313" key="3">
    <source>
        <dbReference type="EMBL" id="KAJ7384144.1"/>
    </source>
</evidence>
<proteinExistence type="inferred from homology"/>
<evidence type="ECO:0000256" key="1">
    <source>
        <dbReference type="ARBA" id="ARBA00005964"/>
    </source>
</evidence>
<dbReference type="Pfam" id="PF00135">
    <property type="entry name" value="COesterase"/>
    <property type="match status" value="1"/>
</dbReference>
<dbReference type="Proteomes" id="UP001163046">
    <property type="component" value="Unassembled WGS sequence"/>
</dbReference>
<sequence length="117" mass="13139">MKADPILIGLLNGLFGMTESVDNGVSPSFFKEFITALAHARNTKKETADLIADALEFMYTPWPDNSDKYALRNQLIDLIGDYNFVAPSHEVADIHSQHAPVLHVRVRSPLKERQFLS</sequence>
<keyword evidence="4" id="KW-1185">Reference proteome</keyword>